<reference evidence="9 10" key="1">
    <citation type="submission" date="2016-07" db="EMBL/GenBank/DDBJ databases">
        <title>Draft genome of Scalindua rubra, obtained from a brine-seawater interface in the Red Sea, sheds light on salt adaptation in anammox bacteria.</title>
        <authorList>
            <person name="Speth D.R."/>
            <person name="Lagkouvardos I."/>
            <person name="Wang Y."/>
            <person name="Qian P.-Y."/>
            <person name="Dutilh B.E."/>
            <person name="Jetten M.S."/>
        </authorList>
    </citation>
    <scope>NUCLEOTIDE SEQUENCE [LARGE SCALE GENOMIC DNA]</scope>
    <source>
        <strain evidence="9">BSI-1</strain>
    </source>
</reference>
<dbReference type="InterPro" id="IPR012327">
    <property type="entry name" value="MeTrfase_D12"/>
</dbReference>
<evidence type="ECO:0000313" key="10">
    <source>
        <dbReference type="Proteomes" id="UP000094056"/>
    </source>
</evidence>
<dbReference type="GO" id="GO:0009007">
    <property type="term" value="F:site-specific DNA-methyltransferase (adenine-specific) activity"/>
    <property type="evidence" value="ECO:0007669"/>
    <property type="project" value="UniProtKB-UniRule"/>
</dbReference>
<evidence type="ECO:0000256" key="6">
    <source>
        <dbReference type="ARBA" id="ARBA00047942"/>
    </source>
</evidence>
<comment type="caution">
    <text evidence="9">The sequence shown here is derived from an EMBL/GenBank/DDBJ whole genome shotgun (WGS) entry which is preliminary data.</text>
</comment>
<dbReference type="Proteomes" id="UP000094056">
    <property type="component" value="Unassembled WGS sequence"/>
</dbReference>
<dbReference type="PANTHER" id="PTHR30481:SF3">
    <property type="entry name" value="DNA ADENINE METHYLASE"/>
    <property type="match status" value="1"/>
</dbReference>
<protein>
    <recommendedName>
        <fullName evidence="2 8">Site-specific DNA-methyltransferase (adenine-specific)</fullName>
        <ecNumber evidence="2 8">2.1.1.72</ecNumber>
    </recommendedName>
</protein>
<feature type="binding site" evidence="7">
    <location>
        <position position="26"/>
    </location>
    <ligand>
        <name>S-adenosyl-L-methionine</name>
        <dbReference type="ChEBI" id="CHEBI:59789"/>
    </ligand>
</feature>
<dbReference type="Gene3D" id="3.40.50.150">
    <property type="entry name" value="Vaccinia Virus protein VP39"/>
    <property type="match status" value="1"/>
</dbReference>
<evidence type="ECO:0000256" key="7">
    <source>
        <dbReference type="PIRSR" id="PIRSR000398-1"/>
    </source>
</evidence>
<dbReference type="PATRIC" id="fig|1872076.5.peg.5943"/>
<evidence type="ECO:0000313" key="9">
    <source>
        <dbReference type="EMBL" id="ODS29949.1"/>
    </source>
</evidence>
<feature type="binding site" evidence="7">
    <location>
        <position position="22"/>
    </location>
    <ligand>
        <name>S-adenosyl-L-methionine</name>
        <dbReference type="ChEBI" id="CHEBI:59789"/>
    </ligand>
</feature>
<dbReference type="GO" id="GO:0032259">
    <property type="term" value="P:methylation"/>
    <property type="evidence" value="ECO:0007669"/>
    <property type="project" value="UniProtKB-KW"/>
</dbReference>
<sequence>MSQTVIESKSFTSVMAKPFLKWAGGKSQLLTQFEDFYPPELKSGKIKKYFEPFLGGGAVFFQIAQKYNIEEAYLTDINQELVIGYNVIKKNPDLLIEFLDGFSKHYYKLSMDDRKKYFYEIRDHYNLSRFDINYERFSDNWIPRTAQMIFLNKTCFNGLYRVNKSGGFNVPFGKYKNPKILDEENIYSLSAVLQIAKINQGEFYTTEEFIDENSFVYFDPPYRPISKTASFTSYAKNGFNDEEQIQLGKYFSKLDKNKNAKLMLSNSDPTSENPDDIFFEELFEDFHLNKVYANRMINCIGEGRGKISELLITNY</sequence>
<keyword evidence="5 8" id="KW-0949">S-adenosyl-L-methionine</keyword>
<evidence type="ECO:0000256" key="4">
    <source>
        <dbReference type="ARBA" id="ARBA00022679"/>
    </source>
</evidence>
<dbReference type="PANTHER" id="PTHR30481">
    <property type="entry name" value="DNA ADENINE METHYLASE"/>
    <property type="match status" value="1"/>
</dbReference>
<keyword evidence="3 8" id="KW-0489">Methyltransferase</keyword>
<evidence type="ECO:0000256" key="3">
    <source>
        <dbReference type="ARBA" id="ARBA00022603"/>
    </source>
</evidence>
<dbReference type="PRINTS" id="PR00505">
    <property type="entry name" value="D12N6MTFRASE"/>
</dbReference>
<dbReference type="PROSITE" id="PS00092">
    <property type="entry name" value="N6_MTASE"/>
    <property type="match status" value="1"/>
</dbReference>
<dbReference type="EMBL" id="MAYW01000321">
    <property type="protein sequence ID" value="ODS29949.1"/>
    <property type="molecule type" value="Genomic_DNA"/>
</dbReference>
<dbReference type="InterPro" id="IPR002052">
    <property type="entry name" value="DNA_methylase_N6_adenine_CS"/>
</dbReference>
<dbReference type="GO" id="GO:0009307">
    <property type="term" value="P:DNA restriction-modification system"/>
    <property type="evidence" value="ECO:0007669"/>
    <property type="project" value="InterPro"/>
</dbReference>
<feature type="binding site" evidence="7">
    <location>
        <position position="76"/>
    </location>
    <ligand>
        <name>S-adenosyl-L-methionine</name>
        <dbReference type="ChEBI" id="CHEBI:59789"/>
    </ligand>
</feature>
<dbReference type="AlphaFoldDB" id="A0A1E3X2Y6"/>
<dbReference type="PIRSF" id="PIRSF000398">
    <property type="entry name" value="M_m6A_EcoRV"/>
    <property type="match status" value="1"/>
</dbReference>
<evidence type="ECO:0000256" key="1">
    <source>
        <dbReference type="ARBA" id="ARBA00006594"/>
    </source>
</evidence>
<dbReference type="InterPro" id="IPR029063">
    <property type="entry name" value="SAM-dependent_MTases_sf"/>
</dbReference>
<evidence type="ECO:0000256" key="2">
    <source>
        <dbReference type="ARBA" id="ARBA00011900"/>
    </source>
</evidence>
<gene>
    <name evidence="9" type="primary">dpnM_2</name>
    <name evidence="9" type="ORF">SCARUB_04944</name>
</gene>
<comment type="catalytic activity">
    <reaction evidence="6 8">
        <text>a 2'-deoxyadenosine in DNA + S-adenosyl-L-methionine = an N(6)-methyl-2'-deoxyadenosine in DNA + S-adenosyl-L-homocysteine + H(+)</text>
        <dbReference type="Rhea" id="RHEA:15197"/>
        <dbReference type="Rhea" id="RHEA-COMP:12418"/>
        <dbReference type="Rhea" id="RHEA-COMP:12419"/>
        <dbReference type="ChEBI" id="CHEBI:15378"/>
        <dbReference type="ChEBI" id="CHEBI:57856"/>
        <dbReference type="ChEBI" id="CHEBI:59789"/>
        <dbReference type="ChEBI" id="CHEBI:90615"/>
        <dbReference type="ChEBI" id="CHEBI:90616"/>
        <dbReference type="EC" id="2.1.1.72"/>
    </reaction>
</comment>
<dbReference type="GO" id="GO:1904047">
    <property type="term" value="F:S-adenosyl-L-methionine binding"/>
    <property type="evidence" value="ECO:0007669"/>
    <property type="project" value="TreeGrafter"/>
</dbReference>
<name>A0A1E3X2Y6_9BACT</name>
<dbReference type="InterPro" id="IPR023095">
    <property type="entry name" value="Ade_MeTrfase_dom_2"/>
</dbReference>
<evidence type="ECO:0000256" key="8">
    <source>
        <dbReference type="RuleBase" id="RU361257"/>
    </source>
</evidence>
<dbReference type="SUPFAM" id="SSF53335">
    <property type="entry name" value="S-adenosyl-L-methionine-dependent methyltransferases"/>
    <property type="match status" value="1"/>
</dbReference>
<dbReference type="NCBIfam" id="TIGR00571">
    <property type="entry name" value="dam"/>
    <property type="match status" value="1"/>
</dbReference>
<comment type="similarity">
    <text evidence="1 8">Belongs to the N(4)/N(6)-methyltransferase family.</text>
</comment>
<dbReference type="Pfam" id="PF02086">
    <property type="entry name" value="MethyltransfD12"/>
    <property type="match status" value="1"/>
</dbReference>
<dbReference type="GO" id="GO:0043565">
    <property type="term" value="F:sequence-specific DNA binding"/>
    <property type="evidence" value="ECO:0007669"/>
    <property type="project" value="TreeGrafter"/>
</dbReference>
<dbReference type="EC" id="2.1.1.72" evidence="2 8"/>
<organism evidence="9 10">
    <name type="scientific">Candidatus Scalindua rubra</name>
    <dbReference type="NCBI Taxonomy" id="1872076"/>
    <lineage>
        <taxon>Bacteria</taxon>
        <taxon>Pseudomonadati</taxon>
        <taxon>Planctomycetota</taxon>
        <taxon>Candidatus Brocadiia</taxon>
        <taxon>Candidatus Brocadiales</taxon>
        <taxon>Candidatus Scalinduaceae</taxon>
        <taxon>Candidatus Scalindua</taxon>
    </lineage>
</organism>
<evidence type="ECO:0000256" key="5">
    <source>
        <dbReference type="ARBA" id="ARBA00022691"/>
    </source>
</evidence>
<feature type="binding site" evidence="7">
    <location>
        <position position="219"/>
    </location>
    <ligand>
        <name>S-adenosyl-L-methionine</name>
        <dbReference type="ChEBI" id="CHEBI:59789"/>
    </ligand>
</feature>
<dbReference type="InterPro" id="IPR012263">
    <property type="entry name" value="M_m6A_EcoRV"/>
</dbReference>
<proteinExistence type="inferred from homology"/>
<dbReference type="GO" id="GO:0006298">
    <property type="term" value="P:mismatch repair"/>
    <property type="evidence" value="ECO:0007669"/>
    <property type="project" value="TreeGrafter"/>
</dbReference>
<keyword evidence="4 8" id="KW-0808">Transferase</keyword>
<dbReference type="Gene3D" id="1.10.1020.10">
    <property type="entry name" value="Adenine-specific Methyltransferase, Domain 2"/>
    <property type="match status" value="1"/>
</dbReference>
<accession>A0A1E3X2Y6</accession>